<feature type="region of interest" description="Disordered" evidence="1">
    <location>
        <begin position="1"/>
        <end position="20"/>
    </location>
</feature>
<gene>
    <name evidence="2" type="ORF">BN8_03496</name>
</gene>
<accession>I2GKA9</accession>
<protein>
    <submittedName>
        <fullName evidence="2">Uncharacterized protein</fullName>
    </submittedName>
</protein>
<dbReference type="RefSeq" id="WP_009282914.1">
    <property type="nucleotide sequence ID" value="NZ_CAIT01000006.1"/>
</dbReference>
<dbReference type="Proteomes" id="UP000009309">
    <property type="component" value="Unassembled WGS sequence"/>
</dbReference>
<dbReference type="STRING" id="1185876.BN8_03496"/>
<reference evidence="2 3" key="1">
    <citation type="journal article" date="2012" name="J. Bacteriol.">
        <title>Genome Sequence of the Filamentous Bacterium Fibrisoma limi BUZ 3T.</title>
        <authorList>
            <person name="Filippini M."/>
            <person name="Qi W."/>
            <person name="Jaenicke S."/>
            <person name="Goesmann A."/>
            <person name="Smits T.H."/>
            <person name="Bagheri H.C."/>
        </authorList>
    </citation>
    <scope>NUCLEOTIDE SEQUENCE [LARGE SCALE GENOMIC DNA]</scope>
    <source>
        <strain evidence="3">BUZ 3T</strain>
    </source>
</reference>
<evidence type="ECO:0000313" key="3">
    <source>
        <dbReference type="Proteomes" id="UP000009309"/>
    </source>
</evidence>
<organism evidence="2 3">
    <name type="scientific">Fibrisoma limi BUZ 3</name>
    <dbReference type="NCBI Taxonomy" id="1185876"/>
    <lineage>
        <taxon>Bacteria</taxon>
        <taxon>Pseudomonadati</taxon>
        <taxon>Bacteroidota</taxon>
        <taxon>Cytophagia</taxon>
        <taxon>Cytophagales</taxon>
        <taxon>Spirosomataceae</taxon>
        <taxon>Fibrisoma</taxon>
    </lineage>
</organism>
<dbReference type="OrthoDB" id="1437492at2"/>
<evidence type="ECO:0000313" key="2">
    <source>
        <dbReference type="EMBL" id="CCH54334.1"/>
    </source>
</evidence>
<sequence>MSLTHSPFVTQQSSSVPGRSGRLRGWTAVLLFLLMPMLPGCMTTRVVTETDCDTPDNVTYTDTVVTAYFWGLKQPADIHPPCDKRFNHLNGVTVKSSFGHYVLTTLTLGIVTKRRIRWCCAPYVPVPQPLGIR</sequence>
<dbReference type="EMBL" id="CAIT01000006">
    <property type="protein sequence ID" value="CCH54334.1"/>
    <property type="molecule type" value="Genomic_DNA"/>
</dbReference>
<keyword evidence="3" id="KW-1185">Reference proteome</keyword>
<evidence type="ECO:0000256" key="1">
    <source>
        <dbReference type="SAM" id="MobiDB-lite"/>
    </source>
</evidence>
<dbReference type="eggNOG" id="ENOG5033EMJ">
    <property type="taxonomic scope" value="Bacteria"/>
</dbReference>
<proteinExistence type="predicted"/>
<dbReference type="AlphaFoldDB" id="I2GKA9"/>
<feature type="compositionally biased region" description="Polar residues" evidence="1">
    <location>
        <begin position="1"/>
        <end position="17"/>
    </location>
</feature>
<comment type="caution">
    <text evidence="2">The sequence shown here is derived from an EMBL/GenBank/DDBJ whole genome shotgun (WGS) entry which is preliminary data.</text>
</comment>
<name>I2GKA9_9BACT</name>